<evidence type="ECO:0000313" key="1">
    <source>
        <dbReference type="EMBL" id="SFP15968.1"/>
    </source>
</evidence>
<proteinExistence type="predicted"/>
<dbReference type="CDD" id="cd01983">
    <property type="entry name" value="SIMIBI"/>
    <property type="match status" value="1"/>
</dbReference>
<protein>
    <submittedName>
        <fullName evidence="1">Uncharacterized protein</fullName>
    </submittedName>
</protein>
<dbReference type="EMBL" id="FOXI01000001">
    <property type="protein sequence ID" value="SFP15968.1"/>
    <property type="molecule type" value="Genomic_DNA"/>
</dbReference>
<gene>
    <name evidence="1" type="ORF">SAMN05216277_101522</name>
</gene>
<accession>A0A1I5N2B2</accession>
<dbReference type="OrthoDB" id="374970at2157"/>
<organism evidence="1 2">
    <name type="scientific">Halolamina pelagica</name>
    <dbReference type="NCBI Taxonomy" id="699431"/>
    <lineage>
        <taxon>Archaea</taxon>
        <taxon>Methanobacteriati</taxon>
        <taxon>Methanobacteriota</taxon>
        <taxon>Stenosarchaea group</taxon>
        <taxon>Halobacteria</taxon>
        <taxon>Halobacteriales</taxon>
        <taxon>Haloferacaceae</taxon>
    </lineage>
</organism>
<reference evidence="2" key="1">
    <citation type="submission" date="2016-10" db="EMBL/GenBank/DDBJ databases">
        <authorList>
            <person name="Varghese N."/>
            <person name="Submissions S."/>
        </authorList>
    </citation>
    <scope>NUCLEOTIDE SEQUENCE [LARGE SCALE GENOMIC DNA]</scope>
    <source>
        <strain evidence="2">CGMCC 1.10329</strain>
    </source>
</reference>
<name>A0A1I5N2B2_9EURY</name>
<dbReference type="Proteomes" id="UP000183769">
    <property type="component" value="Unassembled WGS sequence"/>
</dbReference>
<keyword evidence="2" id="KW-1185">Reference proteome</keyword>
<evidence type="ECO:0000313" key="2">
    <source>
        <dbReference type="Proteomes" id="UP000183769"/>
    </source>
</evidence>
<dbReference type="RefSeq" id="WP_143076871.1">
    <property type="nucleotide sequence ID" value="NZ_FOXI01000001.1"/>
</dbReference>
<sequence>MSTHSRIEISPAKTEHIPGYITDTQSILLGGPCTGKTNICKSSSDITYINTIDNIKKHNTNRPIILDNAYQILSDPELDAAELITTLENHEPGVCYVFRPYELEWVVSQSNNINFDFESIQLLSLVYTREEAISKLQRVDESLSESKIKRFVDTLEYEFSFTHAPIKDYHSYLPYCAVRASNAAVENVITGDSVTAKISNFAKQSDLSSFVRSESNHLPDLSSFARSASTHLPASVTATLSGAVGGGALASGVGAVALFAVLPILLNRTLHDGHEFERNLGRVLGHELFPHHQENLERETELPPRTFETFGKFADPVTGHHLDTLVEEQDELRSFIQESDICVEEDIDSLVELVDQLATETIPITELISEEFNNAVLPPKSLTQQQKDRITKELKSAADISETEAKGRVDDLFSKSLREEKLSEDYDNVAPNQGALLVYGEMGGGTTTFAQGLLEHYARDGYDIGVVNSTTPEILRSKLRSMQSDSKGLALVYSVGRERSISPHNFQILFGEKVFEFYDVIIIECSQEQIDSIRTSWEQTRDIRYDSAKSRLEPRAEIQLSNVDNEVLERIPRTLSSLDDDSVERIAVTADGNPTIAVEATLEALENGVESISGVRGREFIRSRLSGALQELQENHGEEPVDILVMLAAIRGVDDEKELANLLNISENRVKGYMAGSMSSYIYRRSDGRLVVSPRIYALTIFELEWFTELSGDWVLSDRRERFTERIYDSSSQNVVGLTTNLAELESTGSSITDTENVDLVLSCIEDILEQSGPARFPQVLAAVGIYQVPIQLTVLTDSNRLHESLYGVLKASDGESQEVPHQYYHLFVTGLAGVTIAAYHHNDQSAEAFLSLGTNLFREIVDTEYSQSELANLLIIRYYCGVLSPLVRTFDLTDVKPFVREVRQRAASIQNSSDVNDVFLVEFYSQILAPHVEVDEGPADYSEWLDFIIKDITDANEQPEGLTGLDMPPEELIAGKPRQFQTSPDRVVVQVFARAIITNPPRDPTDRLQWIEDTEARLKRFRSRLEDRGNGPTESSDEDEVIMSLPLWAAILGQLADFHSPDWADEWIVMAEQRLAEEFDRAKSSAHSQGTAVDPGDEVIHDGWARFVGDVIFEKRDVAEPGAWTERLVELVRDQVGDKHSSELVELRSYAWMLCRAVQSLISTDDEEFIETWVVWYFDHATELTNLEEIEANSDVVLTEPFVVAPECFQVDLQTNFVSYILKQLGREVDSLQYAVVGGCAHVLMSDNAPDSELFEWVYEIICTFIIQQDVDNFDYSIVLLYSKIIIYVLDFQNESSTQKVSESVLAKLSEREGSEAVFDFVVLVMKDLSEAPFDEFGDYAKIVISTAMDHLSEEEQEELKEDLPGVIKSASDSNYVDEWVEGLTRWTQC</sequence>